<gene>
    <name evidence="1" type="ORF">AYO28_14280</name>
</gene>
<dbReference type="RefSeq" id="WP_009395101.1">
    <property type="nucleotide sequence ID" value="NZ_LUCV01000012.1"/>
</dbReference>
<accession>A0A177SQI8</accession>
<proteinExistence type="predicted"/>
<evidence type="ECO:0000313" key="2">
    <source>
        <dbReference type="Proteomes" id="UP000077752"/>
    </source>
</evidence>
<evidence type="ECO:0008006" key="3">
    <source>
        <dbReference type="Google" id="ProtNLM"/>
    </source>
</evidence>
<name>A0A177SQI8_PSEPU</name>
<comment type="caution">
    <text evidence="1">The sequence shown here is derived from an EMBL/GenBank/DDBJ whole genome shotgun (WGS) entry which is preliminary data.</text>
</comment>
<dbReference type="Proteomes" id="UP000077752">
    <property type="component" value="Unassembled WGS sequence"/>
</dbReference>
<dbReference type="AlphaFoldDB" id="A0A177SQI8"/>
<evidence type="ECO:0000313" key="1">
    <source>
        <dbReference type="EMBL" id="OAI93256.1"/>
    </source>
</evidence>
<protein>
    <recommendedName>
        <fullName evidence="3">PilZ domain-containing protein</fullName>
    </recommendedName>
</protein>
<reference evidence="1 2" key="1">
    <citation type="submission" date="2016-03" db="EMBL/GenBank/DDBJ databases">
        <title>Draft Genome Assembly of Pseudomonas putida strain CBF10-2.</title>
        <authorList>
            <person name="Iyer R.S."/>
            <person name="Damania A."/>
        </authorList>
    </citation>
    <scope>NUCLEOTIDE SEQUENCE [LARGE SCALE GENOMIC DNA]</scope>
    <source>
        <strain evidence="1 2">CBF10-2</strain>
    </source>
</reference>
<dbReference type="EMBL" id="LUCV01000012">
    <property type="protein sequence ID" value="OAI93256.1"/>
    <property type="molecule type" value="Genomic_DNA"/>
</dbReference>
<sequence>MQADALLTQDELDYIQSVHRSPQLNRVDPNSSLRLNGRSDVQQLLTRLVANEQVTVQAKVDNQHMSFPLLLVEDEFHALHLQLGAPSIYEEGAVVRPWRLSLDQPVMLEDQLGLSSGLKVREISFKGVLVELPQGKKPPKSFNLWFAPDGIAPIALRGTLQRITAEGLAAYRLSQRPAEEIERLRQYILQQHRRAHPELHAG</sequence>
<organism evidence="1 2">
    <name type="scientific">Pseudomonas putida</name>
    <name type="common">Arthrobacter siderocapsulatus</name>
    <dbReference type="NCBI Taxonomy" id="303"/>
    <lineage>
        <taxon>Bacteria</taxon>
        <taxon>Pseudomonadati</taxon>
        <taxon>Pseudomonadota</taxon>
        <taxon>Gammaproteobacteria</taxon>
        <taxon>Pseudomonadales</taxon>
        <taxon>Pseudomonadaceae</taxon>
        <taxon>Pseudomonas</taxon>
    </lineage>
</organism>